<dbReference type="EMBL" id="JBHSUB010000008">
    <property type="protein sequence ID" value="MFC6378188.1"/>
    <property type="molecule type" value="Genomic_DNA"/>
</dbReference>
<organism evidence="1 2">
    <name type="scientific">Tatumella terrea</name>
    <dbReference type="NCBI Taxonomy" id="419007"/>
    <lineage>
        <taxon>Bacteria</taxon>
        <taxon>Pseudomonadati</taxon>
        <taxon>Pseudomonadota</taxon>
        <taxon>Gammaproteobacteria</taxon>
        <taxon>Enterobacterales</taxon>
        <taxon>Erwiniaceae</taxon>
        <taxon>Tatumella</taxon>
    </lineage>
</organism>
<comment type="caution">
    <text evidence="1">The sequence shown here is derived from an EMBL/GenBank/DDBJ whole genome shotgun (WGS) entry which is preliminary data.</text>
</comment>
<evidence type="ECO:0008006" key="3">
    <source>
        <dbReference type="Google" id="ProtNLM"/>
    </source>
</evidence>
<evidence type="ECO:0000313" key="1">
    <source>
        <dbReference type="EMBL" id="MFC6378188.1"/>
    </source>
</evidence>
<proteinExistence type="predicted"/>
<evidence type="ECO:0000313" key="2">
    <source>
        <dbReference type="Proteomes" id="UP001596230"/>
    </source>
</evidence>
<gene>
    <name evidence="1" type="ORF">ACFP9W_08840</name>
</gene>
<dbReference type="Proteomes" id="UP001596230">
    <property type="component" value="Unassembled WGS sequence"/>
</dbReference>
<accession>A0ABW1W0N2</accession>
<sequence length="48" mass="5505">MDGHGITASTAWLTEMGIIRRRGQRQPDTRVKYDRMLTDKKTAPQGLF</sequence>
<dbReference type="RefSeq" id="WP_385949394.1">
    <property type="nucleotide sequence ID" value="NZ_JBHSUB010000008.1"/>
</dbReference>
<keyword evidence="2" id="KW-1185">Reference proteome</keyword>
<protein>
    <recommendedName>
        <fullName evidence="3">Transposase</fullName>
    </recommendedName>
</protein>
<name>A0ABW1W0N2_9GAMM</name>
<reference evidence="2" key="1">
    <citation type="journal article" date="2019" name="Int. J. Syst. Evol. Microbiol.">
        <title>The Global Catalogue of Microorganisms (GCM) 10K type strain sequencing project: providing services to taxonomists for standard genome sequencing and annotation.</title>
        <authorList>
            <consortium name="The Broad Institute Genomics Platform"/>
            <consortium name="The Broad Institute Genome Sequencing Center for Infectious Disease"/>
            <person name="Wu L."/>
            <person name="Ma J."/>
        </authorList>
    </citation>
    <scope>NUCLEOTIDE SEQUENCE [LARGE SCALE GENOMIC DNA]</scope>
    <source>
        <strain evidence="2">CGMCC 1.18518</strain>
    </source>
</reference>